<dbReference type="Pfam" id="PF13489">
    <property type="entry name" value="Methyltransf_23"/>
    <property type="match status" value="1"/>
</dbReference>
<accession>A0A2A9E0Y8</accession>
<dbReference type="EMBL" id="PDJG01000001">
    <property type="protein sequence ID" value="PFG32514.1"/>
    <property type="molecule type" value="Genomic_DNA"/>
</dbReference>
<dbReference type="GO" id="GO:0032259">
    <property type="term" value="P:methylation"/>
    <property type="evidence" value="ECO:0007669"/>
    <property type="project" value="UniProtKB-KW"/>
</dbReference>
<keyword evidence="1" id="KW-0489">Methyltransferase</keyword>
<organism evidence="1 2">
    <name type="scientific">Sanguibacter antarcticus</name>
    <dbReference type="NCBI Taxonomy" id="372484"/>
    <lineage>
        <taxon>Bacteria</taxon>
        <taxon>Bacillati</taxon>
        <taxon>Actinomycetota</taxon>
        <taxon>Actinomycetes</taxon>
        <taxon>Micrococcales</taxon>
        <taxon>Sanguibacteraceae</taxon>
        <taxon>Sanguibacter</taxon>
    </lineage>
</organism>
<proteinExistence type="predicted"/>
<gene>
    <name evidence="1" type="ORF">ATL42_0354</name>
</gene>
<reference evidence="1 2" key="1">
    <citation type="submission" date="2017-10" db="EMBL/GenBank/DDBJ databases">
        <title>Sequencing the genomes of 1000 actinobacteria strains.</title>
        <authorList>
            <person name="Klenk H.-P."/>
        </authorList>
    </citation>
    <scope>NUCLEOTIDE SEQUENCE [LARGE SCALE GENOMIC DNA]</scope>
    <source>
        <strain evidence="1 2">DSM 18966</strain>
    </source>
</reference>
<dbReference type="SUPFAM" id="SSF53335">
    <property type="entry name" value="S-adenosyl-L-methionine-dependent methyltransferases"/>
    <property type="match status" value="1"/>
</dbReference>
<dbReference type="Gene3D" id="3.40.50.150">
    <property type="entry name" value="Vaccinia Virus protein VP39"/>
    <property type="match status" value="1"/>
</dbReference>
<dbReference type="RefSeq" id="WP_169925313.1">
    <property type="nucleotide sequence ID" value="NZ_PDJG01000001.1"/>
</dbReference>
<dbReference type="PANTHER" id="PTHR43861">
    <property type="entry name" value="TRANS-ACONITATE 2-METHYLTRANSFERASE-RELATED"/>
    <property type="match status" value="1"/>
</dbReference>
<dbReference type="Proteomes" id="UP000225548">
    <property type="component" value="Unassembled WGS sequence"/>
</dbReference>
<comment type="caution">
    <text evidence="1">The sequence shown here is derived from an EMBL/GenBank/DDBJ whole genome shotgun (WGS) entry which is preliminary data.</text>
</comment>
<dbReference type="InterPro" id="IPR029063">
    <property type="entry name" value="SAM-dependent_MTases_sf"/>
</dbReference>
<keyword evidence="2" id="KW-1185">Reference proteome</keyword>
<sequence>MTRYEAQIDTANPNLSHTQVIELVGQDKKVLDVGCATGYLARQLIERGCTVSGVEVDPEAAREAEPVLSRLVVGDLNQVRLSDEFTKGEFDVVVFADVLEHVLDPAAVLSDSLEVLAADGTIVVSIPNVAHGSLRLALLQGRWDYTDVGLLDRTHLKFFTFDSLVQLLADAGLVIEVARSTTTDPLNAMVDVDAAALPATIVEWVRHQPHALDFQFVLRARRPRDGEEPGMVTTLEPAAPDDEVRLRDVHTERMEEDREVRYRLLTIRDHIIGLEAAVVRANAVVAHAQRATRQAELEAEKARTHFAEAMEDRKRMQESATWRVGSLVLRPVSTIRPPRSR</sequence>
<evidence type="ECO:0000313" key="2">
    <source>
        <dbReference type="Proteomes" id="UP000225548"/>
    </source>
</evidence>
<protein>
    <submittedName>
        <fullName evidence="1">Methyltransferase family protein</fullName>
    </submittedName>
</protein>
<dbReference type="AlphaFoldDB" id="A0A2A9E0Y8"/>
<evidence type="ECO:0000313" key="1">
    <source>
        <dbReference type="EMBL" id="PFG32514.1"/>
    </source>
</evidence>
<keyword evidence="1" id="KW-0808">Transferase</keyword>
<name>A0A2A9E0Y8_9MICO</name>
<dbReference type="GO" id="GO:0008168">
    <property type="term" value="F:methyltransferase activity"/>
    <property type="evidence" value="ECO:0007669"/>
    <property type="project" value="UniProtKB-KW"/>
</dbReference>
<dbReference type="CDD" id="cd02440">
    <property type="entry name" value="AdoMet_MTases"/>
    <property type="match status" value="1"/>
</dbReference>